<name>A0A8S0WCG8_CYCAE</name>
<feature type="region of interest" description="Disordered" evidence="1">
    <location>
        <begin position="133"/>
        <end position="204"/>
    </location>
</feature>
<dbReference type="AlphaFoldDB" id="A0A8S0WCG8"/>
<proteinExistence type="predicted"/>
<evidence type="ECO:0000256" key="1">
    <source>
        <dbReference type="SAM" id="MobiDB-lite"/>
    </source>
</evidence>
<reference evidence="2 3" key="1">
    <citation type="submission" date="2020-01" db="EMBL/GenBank/DDBJ databases">
        <authorList>
            <person name="Gupta K D."/>
        </authorList>
    </citation>
    <scope>NUCLEOTIDE SEQUENCE [LARGE SCALE GENOMIC DNA]</scope>
</reference>
<accession>A0A8S0WCG8</accession>
<protein>
    <submittedName>
        <fullName evidence="2">Uncharacterized protein</fullName>
    </submittedName>
</protein>
<evidence type="ECO:0000313" key="2">
    <source>
        <dbReference type="EMBL" id="CAA7270718.1"/>
    </source>
</evidence>
<sequence>MQRFMDNYHDAWESEENLKFEDSEVAEWLERAPVGAGALGPPLGAGQWKAGLPTAIPEAHHSTVVDVVLNQYLALPVTLPPLPSPPRSQEKVLSSGLRVSPPPSLDPHPFPPPTISTPSAALHCHPLPCVRLRADTVPPGNRAQSAQPPTTSRLPNPSRSQHDKACKHNDAGRVGASIPQAPGRLCPFANQGAAHDGDDADQPARPYPFASASHFRRPRRPCRFTSSTAVSVLELPPARIDIFNRFSSQWETLDLQIPLSCVSRFRGDSGPVTILKNPVIRDSNAMFRPVEDSGTFMLDNALPALTVARVRGIPFRTISGR</sequence>
<feature type="compositionally biased region" description="Basic and acidic residues" evidence="1">
    <location>
        <begin position="160"/>
        <end position="171"/>
    </location>
</feature>
<organism evidence="2 3">
    <name type="scientific">Cyclocybe aegerita</name>
    <name type="common">Black poplar mushroom</name>
    <name type="synonym">Agrocybe aegerita</name>
    <dbReference type="NCBI Taxonomy" id="1973307"/>
    <lineage>
        <taxon>Eukaryota</taxon>
        <taxon>Fungi</taxon>
        <taxon>Dikarya</taxon>
        <taxon>Basidiomycota</taxon>
        <taxon>Agaricomycotina</taxon>
        <taxon>Agaricomycetes</taxon>
        <taxon>Agaricomycetidae</taxon>
        <taxon>Agaricales</taxon>
        <taxon>Agaricineae</taxon>
        <taxon>Bolbitiaceae</taxon>
        <taxon>Cyclocybe</taxon>
    </lineage>
</organism>
<feature type="compositionally biased region" description="Pro residues" evidence="1">
    <location>
        <begin position="100"/>
        <end position="115"/>
    </location>
</feature>
<evidence type="ECO:0000313" key="3">
    <source>
        <dbReference type="Proteomes" id="UP000467700"/>
    </source>
</evidence>
<feature type="compositionally biased region" description="Polar residues" evidence="1">
    <location>
        <begin position="142"/>
        <end position="159"/>
    </location>
</feature>
<feature type="region of interest" description="Disordered" evidence="1">
    <location>
        <begin position="81"/>
        <end position="118"/>
    </location>
</feature>
<gene>
    <name evidence="2" type="ORF">AAE3_LOCUS12975</name>
</gene>
<keyword evidence="3" id="KW-1185">Reference proteome</keyword>
<comment type="caution">
    <text evidence="2">The sequence shown here is derived from an EMBL/GenBank/DDBJ whole genome shotgun (WGS) entry which is preliminary data.</text>
</comment>
<dbReference type="Proteomes" id="UP000467700">
    <property type="component" value="Unassembled WGS sequence"/>
</dbReference>
<dbReference type="EMBL" id="CACVBS010000095">
    <property type="protein sequence ID" value="CAA7270718.1"/>
    <property type="molecule type" value="Genomic_DNA"/>
</dbReference>